<dbReference type="InterPro" id="IPR016187">
    <property type="entry name" value="CTDL_fold"/>
</dbReference>
<reference evidence="4" key="1">
    <citation type="submission" date="2024-02" db="UniProtKB">
        <authorList>
            <consortium name="WormBaseParasite"/>
        </authorList>
    </citation>
    <scope>IDENTIFICATION</scope>
</reference>
<evidence type="ECO:0000259" key="2">
    <source>
        <dbReference type="PROSITE" id="PS50041"/>
    </source>
</evidence>
<feature type="domain" description="C-type lectin" evidence="2">
    <location>
        <begin position="165"/>
        <end position="281"/>
    </location>
</feature>
<dbReference type="PANTHER" id="PTHR22803">
    <property type="entry name" value="MANNOSE, PHOSPHOLIPASE, LECTIN RECEPTOR RELATED"/>
    <property type="match status" value="1"/>
</dbReference>
<evidence type="ECO:0000313" key="4">
    <source>
        <dbReference type="WBParaSite" id="MBELARI_LOCUS21297"/>
    </source>
</evidence>
<accession>A0AAF3F4J6</accession>
<dbReference type="Pfam" id="PF00059">
    <property type="entry name" value="Lectin_C"/>
    <property type="match status" value="2"/>
</dbReference>
<evidence type="ECO:0000313" key="3">
    <source>
        <dbReference type="Proteomes" id="UP000887575"/>
    </source>
</evidence>
<keyword evidence="3" id="KW-1185">Reference proteome</keyword>
<dbReference type="InterPro" id="IPR050111">
    <property type="entry name" value="C-type_lectin/snaclec_domain"/>
</dbReference>
<organism evidence="3 4">
    <name type="scientific">Mesorhabditis belari</name>
    <dbReference type="NCBI Taxonomy" id="2138241"/>
    <lineage>
        <taxon>Eukaryota</taxon>
        <taxon>Metazoa</taxon>
        <taxon>Ecdysozoa</taxon>
        <taxon>Nematoda</taxon>
        <taxon>Chromadorea</taxon>
        <taxon>Rhabditida</taxon>
        <taxon>Rhabditina</taxon>
        <taxon>Rhabditomorpha</taxon>
        <taxon>Rhabditoidea</taxon>
        <taxon>Rhabditidae</taxon>
        <taxon>Mesorhabditinae</taxon>
        <taxon>Mesorhabditis</taxon>
    </lineage>
</organism>
<dbReference type="SUPFAM" id="SSF56436">
    <property type="entry name" value="C-type lectin-like"/>
    <property type="match status" value="2"/>
</dbReference>
<dbReference type="AlphaFoldDB" id="A0AAF3F4J6"/>
<dbReference type="Gene3D" id="3.10.100.10">
    <property type="entry name" value="Mannose-Binding Protein A, subunit A"/>
    <property type="match status" value="2"/>
</dbReference>
<name>A0AAF3F4J6_9BILA</name>
<dbReference type="InterPro" id="IPR001304">
    <property type="entry name" value="C-type_lectin-like"/>
</dbReference>
<sequence length="300" mass="33649">MMFFHQIFLLKVLSVVLADDPICPSRYSYQNDLGLCVAYSTLPEVWSVALTECQRATKSWLGAQYLNGTWKWSDGSPFDYQRFQSSNTGGCVYLDQQDLLWKLTSCTAGLFPYVCGAQPLPSPTPTDSQTTQIVQSTTSERGLTCLPIQQQLPYTCNQGWQYFPNNGYEYLIVMDKTFADAESYCVSQGAHLASIHSAEENDFISSLCCPSGCGHDHTGKYYGAYITGGKHVGQNLVWTDGSPFDYQHDSCIDDHEDGDFLLILNFECDGGCAQQGIWDWNAWFNSRMISYGVCKRKRSP</sequence>
<protein>
    <recommendedName>
        <fullName evidence="2">C-type lectin domain-containing protein</fullName>
    </recommendedName>
</protein>
<evidence type="ECO:0000256" key="1">
    <source>
        <dbReference type="SAM" id="SignalP"/>
    </source>
</evidence>
<dbReference type="PROSITE" id="PS50041">
    <property type="entry name" value="C_TYPE_LECTIN_2"/>
    <property type="match status" value="2"/>
</dbReference>
<proteinExistence type="predicted"/>
<dbReference type="InterPro" id="IPR016186">
    <property type="entry name" value="C-type_lectin-like/link_sf"/>
</dbReference>
<feature type="signal peptide" evidence="1">
    <location>
        <begin position="1"/>
        <end position="18"/>
    </location>
</feature>
<dbReference type="Proteomes" id="UP000887575">
    <property type="component" value="Unassembled WGS sequence"/>
</dbReference>
<dbReference type="SMART" id="SM00034">
    <property type="entry name" value="CLECT"/>
    <property type="match status" value="2"/>
</dbReference>
<feature type="domain" description="C-type lectin" evidence="2">
    <location>
        <begin position="60"/>
        <end position="106"/>
    </location>
</feature>
<dbReference type="WBParaSite" id="MBELARI_LOCUS21297">
    <property type="protein sequence ID" value="MBELARI_LOCUS21297"/>
    <property type="gene ID" value="MBELARI_LOCUS21297"/>
</dbReference>
<keyword evidence="1" id="KW-0732">Signal</keyword>
<feature type="chain" id="PRO_5042275572" description="C-type lectin domain-containing protein" evidence="1">
    <location>
        <begin position="19"/>
        <end position="300"/>
    </location>
</feature>
<dbReference type="CDD" id="cd00037">
    <property type="entry name" value="CLECT"/>
    <property type="match status" value="1"/>
</dbReference>